<dbReference type="InterPro" id="IPR016036">
    <property type="entry name" value="Malonyl_transacylase_ACP-bd"/>
</dbReference>
<evidence type="ECO:0000256" key="2">
    <source>
        <dbReference type="ARBA" id="ARBA00022553"/>
    </source>
</evidence>
<dbReference type="Pfam" id="PF00109">
    <property type="entry name" value="ketoacyl-synt"/>
    <property type="match status" value="1"/>
</dbReference>
<dbReference type="GO" id="GO:0005886">
    <property type="term" value="C:plasma membrane"/>
    <property type="evidence" value="ECO:0007669"/>
    <property type="project" value="TreeGrafter"/>
</dbReference>
<dbReference type="InterPro" id="IPR016035">
    <property type="entry name" value="Acyl_Trfase/lysoPLipase"/>
</dbReference>
<reference evidence="8" key="1">
    <citation type="submission" date="2021-01" db="EMBL/GenBank/DDBJ databases">
        <title>Whole genome shotgun sequence of Virgisporangium aliadipatigenens NBRC 105644.</title>
        <authorList>
            <person name="Komaki H."/>
            <person name="Tamura T."/>
        </authorList>
    </citation>
    <scope>NUCLEOTIDE SEQUENCE</scope>
    <source>
        <strain evidence="8">NBRC 105644</strain>
    </source>
</reference>
<dbReference type="InterPro" id="IPR001227">
    <property type="entry name" value="Ac_transferase_dom_sf"/>
</dbReference>
<dbReference type="Gene3D" id="3.90.470.20">
    <property type="entry name" value="4'-phosphopantetheinyl transferase domain"/>
    <property type="match status" value="2"/>
</dbReference>
<dbReference type="InterPro" id="IPR014031">
    <property type="entry name" value="Ketoacyl_synth_C"/>
</dbReference>
<dbReference type="GO" id="GO:0000287">
    <property type="term" value="F:magnesium ion binding"/>
    <property type="evidence" value="ECO:0007669"/>
    <property type="project" value="InterPro"/>
</dbReference>
<sequence>MADVTGHRIAIVGMAALLPSAGSLEEYWRNLVDGVDAISEVPPNRWDPAFYDPDEAHLPDRLYCRRGGFVDDLATFDPLKFGIMPASVGDIDPDQLIALQVAAAAIDDAGGPQRLPTGDRVGVIIGRGGTLSPAQARYATRVRVPTQLVEVLREVLPDVDPDRIDLVRRRFAERLGRHQPEGTIGIVPNLAASRIANRLNLRGPAYTVDAACASSLLAVDQAISELNSGRLDTVLAGGVHHSHDITFWSVFSQLGALSRQGRIRPFDSGADGLLIGEGTGIVVLKRMADALRDGDRVYAVIRGSGTSSDGRAASMFNPATAGQVLAIRRAWAAAGLDPAAPDALGLLEAHGTATHAGDTAELATVAEVFGPHRGGPRPVIGSVKSMIGHAMPAAGVAGLIKAALAVYRGVLLPTLHCDDPRPELARTRFTPIATARPWESDGPRRAGVNAFGFGGINAHLVIEQAPQSADSHGTAPVGPVRGLEVDEPDEVLWLGAPDRAALAGLLDGDDAAVRAAGAARARRHGTPVTGERCRLGVVGPDARRLAVARRAVATGAPWRGARDVWFSPDPLLGGTSGGRLAFVFPGLEAEFRPRTGDLAAHFGLADRDWSAIGVGHHGAGVVQLGLMLDEALGRIGVRPDTAAGYSIGEWTASLTCGQVGMPSIDGFLTAFDADSVEGAGCAFVAVGAAAAKVAPLLDGYPDVVLSHDNTPSQCVVNGPESQVDALIPELRRRNLLCQKLPFRSAAHTPRFASGLRAVGDALRGADLRTPRVPVWSATIAAPFPTDADLAHGLFVRHMLEPVRFRELVEAMYAAGVRVFLQVGTGQLASLIGDNLRGREHLAIPVNVAHRSGLNQLRRVATALWVEGGTPDLGAVLPKKARQGPERTGPTLKLDLGGSLIRLGEGADTLLRPAPRAMAATPAMPAAPAAPAPVAGNGTRPDAADTLHTLNRLAVQSSAAAELAALLRETADNAVTVLETARQSGGTPPTAVAPAATAPPTRPAAPAPSPAGPYRTTLQVSVETMPYLRDHCFFVMPRDWPHIVDRWPVVPATAVVQHMIDAVRRAVPGQRVIGVRDARFNRWIIAAPPQQIEITVTPTVAGSHTVQFGPFARATVDVAADYPAQRPEIWRHDPATERPTPIPADRMYTDRLLFHGPLFQAVTTVHALGDRHARGLLTTPTPPGALLDNALQLIGNWLFATQSYRTVALPVGLGHVRFFGPQPPAGTPVECVVRIRSIDDTQLVADAQLEAGGQVWAQIEGAVDRRFDSQHTVKLAERFPERHAMSLRQPEGWTMAFDYWTDLVTQGMTARAVLGDAAYADYERQPPARRKQWLLGRIAVKDAVRFGLWDDGHTEVYPVELTVTNDPNGRPRMRTSALRDYRDFGVSLAHTGEIGVAIAKARERGTGPDAPGVGIDVAEITERPESTVHFALSTVERRLLASIGGDATEWFTRFWVAKEAAGKAEGTGLDGDPRRLAVVAATPEALTVEVAGRVYRVDQRIVNNPENLPPRQYVVGWTWGPETP</sequence>
<dbReference type="SUPFAM" id="SSF52151">
    <property type="entry name" value="FabD/lysophospholipase-like"/>
    <property type="match status" value="1"/>
</dbReference>
<evidence type="ECO:0000256" key="3">
    <source>
        <dbReference type="ARBA" id="ARBA00022679"/>
    </source>
</evidence>
<proteinExistence type="predicted"/>
<evidence type="ECO:0000256" key="5">
    <source>
        <dbReference type="SAM" id="MobiDB-lite"/>
    </source>
</evidence>
<dbReference type="InterPro" id="IPR050091">
    <property type="entry name" value="PKS_NRPS_Biosynth_Enz"/>
</dbReference>
<dbReference type="EMBL" id="BOPF01000018">
    <property type="protein sequence ID" value="GIJ47821.1"/>
    <property type="molecule type" value="Genomic_DNA"/>
</dbReference>
<dbReference type="InterPro" id="IPR042104">
    <property type="entry name" value="PKS_dehydratase_sf"/>
</dbReference>
<dbReference type="InterPro" id="IPR049900">
    <property type="entry name" value="PKS_mFAS_DH"/>
</dbReference>
<dbReference type="InterPro" id="IPR016039">
    <property type="entry name" value="Thiolase-like"/>
</dbReference>
<dbReference type="GO" id="GO:0004315">
    <property type="term" value="F:3-oxoacyl-[acyl-carrier-protein] synthase activity"/>
    <property type="evidence" value="ECO:0007669"/>
    <property type="project" value="InterPro"/>
</dbReference>
<dbReference type="PROSITE" id="PS52019">
    <property type="entry name" value="PKS_MFAS_DH"/>
    <property type="match status" value="1"/>
</dbReference>
<dbReference type="PANTHER" id="PTHR43775:SF37">
    <property type="entry name" value="SI:DKEY-61P9.11"/>
    <property type="match status" value="1"/>
</dbReference>
<dbReference type="Gene3D" id="3.40.47.10">
    <property type="match status" value="1"/>
</dbReference>
<keyword evidence="2" id="KW-0597">Phosphoprotein</keyword>
<dbReference type="SMART" id="SM00825">
    <property type="entry name" value="PKS_KS"/>
    <property type="match status" value="1"/>
</dbReference>
<feature type="active site" description="Proton acceptor; for dehydratase activity" evidence="4">
    <location>
        <position position="1030"/>
    </location>
</feature>
<dbReference type="Proteomes" id="UP000619260">
    <property type="component" value="Unassembled WGS sequence"/>
</dbReference>
<dbReference type="Pfam" id="PF02801">
    <property type="entry name" value="Ketoacyl-synt_C"/>
    <property type="match status" value="1"/>
</dbReference>
<dbReference type="RefSeq" id="WP_203901337.1">
    <property type="nucleotide sequence ID" value="NZ_BOPF01000018.1"/>
</dbReference>
<feature type="region of interest" description="N-terminal hotdog fold" evidence="4">
    <location>
        <begin position="993"/>
        <end position="1128"/>
    </location>
</feature>
<dbReference type="InterPro" id="IPR014030">
    <property type="entry name" value="Ketoacyl_synth_N"/>
</dbReference>
<gene>
    <name evidence="8" type="ORF">Val02_47070</name>
</gene>
<dbReference type="InterPro" id="IPR008278">
    <property type="entry name" value="4-PPantetheinyl_Trfase_dom"/>
</dbReference>
<dbReference type="Pfam" id="PF16197">
    <property type="entry name" value="KAsynt_C_assoc"/>
    <property type="match status" value="1"/>
</dbReference>
<feature type="region of interest" description="Disordered" evidence="5">
    <location>
        <begin position="980"/>
        <end position="1011"/>
    </location>
</feature>
<dbReference type="SUPFAM" id="SSF56214">
    <property type="entry name" value="4'-phosphopantetheinyl transferase"/>
    <property type="match status" value="2"/>
</dbReference>
<evidence type="ECO:0000313" key="8">
    <source>
        <dbReference type="EMBL" id="GIJ47821.1"/>
    </source>
</evidence>
<dbReference type="SUPFAM" id="SSF53901">
    <property type="entry name" value="Thiolase-like"/>
    <property type="match status" value="1"/>
</dbReference>
<dbReference type="InterPro" id="IPR020841">
    <property type="entry name" value="PKS_Beta-ketoAc_synthase_dom"/>
</dbReference>
<organism evidence="8 9">
    <name type="scientific">Virgisporangium aliadipatigenens</name>
    <dbReference type="NCBI Taxonomy" id="741659"/>
    <lineage>
        <taxon>Bacteria</taxon>
        <taxon>Bacillati</taxon>
        <taxon>Actinomycetota</taxon>
        <taxon>Actinomycetes</taxon>
        <taxon>Micromonosporales</taxon>
        <taxon>Micromonosporaceae</taxon>
        <taxon>Virgisporangium</taxon>
    </lineage>
</organism>
<accession>A0A8J3YM98</accession>
<keyword evidence="9" id="KW-1185">Reference proteome</keyword>
<feature type="compositionally biased region" description="Low complexity" evidence="5">
    <location>
        <begin position="986"/>
        <end position="998"/>
    </location>
</feature>
<evidence type="ECO:0000259" key="6">
    <source>
        <dbReference type="PROSITE" id="PS52004"/>
    </source>
</evidence>
<dbReference type="Gene3D" id="3.10.129.110">
    <property type="entry name" value="Polyketide synthase dehydratase"/>
    <property type="match status" value="1"/>
</dbReference>
<dbReference type="PANTHER" id="PTHR43775">
    <property type="entry name" value="FATTY ACID SYNTHASE"/>
    <property type="match status" value="1"/>
</dbReference>
<evidence type="ECO:0000256" key="4">
    <source>
        <dbReference type="PROSITE-ProRule" id="PRU01363"/>
    </source>
</evidence>
<dbReference type="Pfam" id="PF00698">
    <property type="entry name" value="Acyl_transf_1"/>
    <property type="match status" value="1"/>
</dbReference>
<dbReference type="GO" id="GO:0004312">
    <property type="term" value="F:fatty acid synthase activity"/>
    <property type="evidence" value="ECO:0007669"/>
    <property type="project" value="TreeGrafter"/>
</dbReference>
<dbReference type="SUPFAM" id="SSF54637">
    <property type="entry name" value="Thioesterase/thiol ester dehydrase-isomerase"/>
    <property type="match status" value="1"/>
</dbReference>
<dbReference type="GO" id="GO:0005737">
    <property type="term" value="C:cytoplasm"/>
    <property type="evidence" value="ECO:0007669"/>
    <property type="project" value="TreeGrafter"/>
</dbReference>
<dbReference type="InterPro" id="IPR014043">
    <property type="entry name" value="Acyl_transferase_dom"/>
</dbReference>
<feature type="domain" description="PKS/mFAS DH" evidence="7">
    <location>
        <begin position="993"/>
        <end position="1272"/>
    </location>
</feature>
<evidence type="ECO:0000256" key="1">
    <source>
        <dbReference type="ARBA" id="ARBA00022450"/>
    </source>
</evidence>
<dbReference type="Gene3D" id="3.30.70.250">
    <property type="entry name" value="Malonyl-CoA ACP transacylase, ACP-binding"/>
    <property type="match status" value="1"/>
</dbReference>
<comment type="caution">
    <text evidence="8">The sequence shown here is derived from an EMBL/GenBank/DDBJ whole genome shotgun (WGS) entry which is preliminary data.</text>
</comment>
<dbReference type="GO" id="GO:0006633">
    <property type="term" value="P:fatty acid biosynthetic process"/>
    <property type="evidence" value="ECO:0007669"/>
    <property type="project" value="InterPro"/>
</dbReference>
<dbReference type="InterPro" id="IPR037143">
    <property type="entry name" value="4-PPantetheinyl_Trfase_dom_sf"/>
</dbReference>
<name>A0A8J3YM98_9ACTN</name>
<evidence type="ECO:0000259" key="7">
    <source>
        <dbReference type="PROSITE" id="PS52019"/>
    </source>
</evidence>
<feature type="domain" description="Ketosynthase family 3 (KS3)" evidence="6">
    <location>
        <begin position="6"/>
        <end position="464"/>
    </location>
</feature>
<dbReference type="SMART" id="SM00827">
    <property type="entry name" value="PKS_AT"/>
    <property type="match status" value="1"/>
</dbReference>
<dbReference type="Pfam" id="PF01648">
    <property type="entry name" value="ACPS"/>
    <property type="match status" value="1"/>
</dbReference>
<feature type="region of interest" description="C-terminal hotdog fold" evidence="4">
    <location>
        <begin position="1138"/>
        <end position="1272"/>
    </location>
</feature>
<dbReference type="InterPro" id="IPR032821">
    <property type="entry name" value="PKS_assoc"/>
</dbReference>
<dbReference type="PROSITE" id="PS00606">
    <property type="entry name" value="KS3_1"/>
    <property type="match status" value="1"/>
</dbReference>
<keyword evidence="3" id="KW-0808">Transferase</keyword>
<feature type="compositionally biased region" description="Pro residues" evidence="5">
    <location>
        <begin position="999"/>
        <end position="1010"/>
    </location>
</feature>
<dbReference type="CDD" id="cd00833">
    <property type="entry name" value="PKS"/>
    <property type="match status" value="1"/>
</dbReference>
<dbReference type="Gene3D" id="3.40.366.10">
    <property type="entry name" value="Malonyl-Coenzyme A Acyl Carrier Protein, domain 2"/>
    <property type="match status" value="1"/>
</dbReference>
<dbReference type="SUPFAM" id="SSF55048">
    <property type="entry name" value="Probable ACP-binding domain of malonyl-CoA ACP transacylase"/>
    <property type="match status" value="1"/>
</dbReference>
<dbReference type="InterPro" id="IPR029069">
    <property type="entry name" value="HotDog_dom_sf"/>
</dbReference>
<dbReference type="PROSITE" id="PS52004">
    <property type="entry name" value="KS3_2"/>
    <property type="match status" value="1"/>
</dbReference>
<keyword evidence="1" id="KW-0596">Phosphopantetheine</keyword>
<dbReference type="GO" id="GO:0071770">
    <property type="term" value="P:DIM/DIP cell wall layer assembly"/>
    <property type="evidence" value="ECO:0007669"/>
    <property type="project" value="TreeGrafter"/>
</dbReference>
<feature type="active site" description="Proton donor; for dehydratase activity" evidence="4">
    <location>
        <position position="1187"/>
    </location>
</feature>
<evidence type="ECO:0000313" key="9">
    <source>
        <dbReference type="Proteomes" id="UP000619260"/>
    </source>
</evidence>
<dbReference type="InterPro" id="IPR018201">
    <property type="entry name" value="Ketoacyl_synth_AS"/>
</dbReference>
<protein>
    <submittedName>
        <fullName evidence="8">Polyketide synthase</fullName>
    </submittedName>
</protein>
<dbReference type="GO" id="GO:0008897">
    <property type="term" value="F:holo-[acyl-carrier-protein] synthase activity"/>
    <property type="evidence" value="ECO:0007669"/>
    <property type="project" value="InterPro"/>
</dbReference>